<dbReference type="PANTHER" id="PTHR33751:SF9">
    <property type="entry name" value="CYTOCHROME C4"/>
    <property type="match status" value="1"/>
</dbReference>
<dbReference type="AlphaFoldDB" id="C6XC72"/>
<keyword evidence="3 6" id="KW-0479">Metal-binding</keyword>
<dbReference type="GO" id="GO:0009055">
    <property type="term" value="F:electron transfer activity"/>
    <property type="evidence" value="ECO:0007669"/>
    <property type="project" value="InterPro"/>
</dbReference>
<evidence type="ECO:0000256" key="4">
    <source>
        <dbReference type="ARBA" id="ARBA00022982"/>
    </source>
</evidence>
<keyword evidence="2 6" id="KW-0349">Heme</keyword>
<evidence type="ECO:0000259" key="8">
    <source>
        <dbReference type="PROSITE" id="PS51007"/>
    </source>
</evidence>
<keyword evidence="10" id="KW-1185">Reference proteome</keyword>
<gene>
    <name evidence="9" type="ordered locus">Msip34_0899</name>
</gene>
<evidence type="ECO:0000313" key="9">
    <source>
        <dbReference type="EMBL" id="ACT50147.1"/>
    </source>
</evidence>
<evidence type="ECO:0000256" key="1">
    <source>
        <dbReference type="ARBA" id="ARBA00022448"/>
    </source>
</evidence>
<dbReference type="SUPFAM" id="SSF46626">
    <property type="entry name" value="Cytochrome c"/>
    <property type="match status" value="1"/>
</dbReference>
<dbReference type="STRING" id="582744.Msip34_0899"/>
<keyword evidence="7" id="KW-0732">Signal</keyword>
<dbReference type="RefSeq" id="WP_015829697.1">
    <property type="nucleotide sequence ID" value="NC_012969.1"/>
</dbReference>
<proteinExistence type="predicted"/>
<dbReference type="Pfam" id="PF00034">
    <property type="entry name" value="Cytochrom_C"/>
    <property type="match status" value="1"/>
</dbReference>
<evidence type="ECO:0000256" key="6">
    <source>
        <dbReference type="PROSITE-ProRule" id="PRU00433"/>
    </source>
</evidence>
<keyword evidence="4" id="KW-0249">Electron transport</keyword>
<keyword evidence="1" id="KW-0813">Transport</keyword>
<sequence length="122" mass="12975" precursor="true">MKLIASYWIPALGILTCISGSAYAQPPQYSPHIQVLAASCAACHGTDGNSVGGTPVLAGLDSLHFIRQMKAFRSGERPATVMQRHAKGLTEDEIVGLAAFFSTQPRVTGKLPPSMKLEPSHD</sequence>
<evidence type="ECO:0000256" key="3">
    <source>
        <dbReference type="ARBA" id="ARBA00022723"/>
    </source>
</evidence>
<dbReference type="OrthoDB" id="8526831at2"/>
<evidence type="ECO:0000256" key="5">
    <source>
        <dbReference type="ARBA" id="ARBA00023004"/>
    </source>
</evidence>
<organism evidence="9 10">
    <name type="scientific">Methylovorus glucosotrophus (strain SIP3-4)</name>
    <dbReference type="NCBI Taxonomy" id="582744"/>
    <lineage>
        <taxon>Bacteria</taxon>
        <taxon>Pseudomonadati</taxon>
        <taxon>Pseudomonadota</taxon>
        <taxon>Betaproteobacteria</taxon>
        <taxon>Nitrosomonadales</taxon>
        <taxon>Methylophilaceae</taxon>
        <taxon>Methylovorus</taxon>
    </lineage>
</organism>
<dbReference type="EMBL" id="CP001674">
    <property type="protein sequence ID" value="ACT50147.1"/>
    <property type="molecule type" value="Genomic_DNA"/>
</dbReference>
<dbReference type="eggNOG" id="COG2863">
    <property type="taxonomic scope" value="Bacteria"/>
</dbReference>
<reference evidence="9 10" key="2">
    <citation type="journal article" date="2011" name="J. Bacteriol.">
        <title>Genomes of three methylotrophs from a single niche uncover genetic and metabolic divergence of Methylophilaceae.</title>
        <authorList>
            <person name="Lapidus A."/>
            <person name="Clum A."/>
            <person name="Labutti K."/>
            <person name="Kaluzhnaya M.G."/>
            <person name="Lim S."/>
            <person name="Beck D.A."/>
            <person name="Glavina Del Rio T."/>
            <person name="Nolan M."/>
            <person name="Mavromatis K."/>
            <person name="Huntemann M."/>
            <person name="Lucas S."/>
            <person name="Lidstrom M.E."/>
            <person name="Ivanova N."/>
            <person name="Chistoserdova L."/>
        </authorList>
    </citation>
    <scope>NUCLEOTIDE SEQUENCE [LARGE SCALE GENOMIC DNA]</scope>
    <source>
        <strain evidence="9 10">SIP3-4</strain>
    </source>
</reference>
<dbReference type="InterPro" id="IPR036909">
    <property type="entry name" value="Cyt_c-like_dom_sf"/>
</dbReference>
<keyword evidence="5 6" id="KW-0408">Iron</keyword>
<dbReference type="GO" id="GO:0020037">
    <property type="term" value="F:heme binding"/>
    <property type="evidence" value="ECO:0007669"/>
    <property type="project" value="InterPro"/>
</dbReference>
<name>C6XC72_METGS</name>
<dbReference type="GO" id="GO:0046872">
    <property type="term" value="F:metal ion binding"/>
    <property type="evidence" value="ECO:0007669"/>
    <property type="project" value="UniProtKB-KW"/>
</dbReference>
<dbReference type="PROSITE" id="PS51007">
    <property type="entry name" value="CYTC"/>
    <property type="match status" value="1"/>
</dbReference>
<protein>
    <submittedName>
        <fullName evidence="9">Cytochrome c553-like protein</fullName>
    </submittedName>
</protein>
<feature type="signal peptide" evidence="7">
    <location>
        <begin position="1"/>
        <end position="24"/>
    </location>
</feature>
<accession>C6XC72</accession>
<dbReference type="HOGENOM" id="CLU_128253_2_2_4"/>
<feature type="chain" id="PRO_5002973726" evidence="7">
    <location>
        <begin position="25"/>
        <end position="122"/>
    </location>
</feature>
<dbReference type="InterPro" id="IPR009056">
    <property type="entry name" value="Cyt_c-like_dom"/>
</dbReference>
<dbReference type="PANTHER" id="PTHR33751">
    <property type="entry name" value="CBB3-TYPE CYTOCHROME C OXIDASE SUBUNIT FIXP"/>
    <property type="match status" value="1"/>
</dbReference>
<evidence type="ECO:0000313" key="10">
    <source>
        <dbReference type="Proteomes" id="UP000002743"/>
    </source>
</evidence>
<evidence type="ECO:0000256" key="7">
    <source>
        <dbReference type="SAM" id="SignalP"/>
    </source>
</evidence>
<reference evidence="10" key="1">
    <citation type="submission" date="2009-07" db="EMBL/GenBank/DDBJ databases">
        <title>Complete sequence of chromosome of Methylovorus sp. SIP3-4.</title>
        <authorList>
            <person name="Lucas S."/>
            <person name="Copeland A."/>
            <person name="Lapidus A."/>
            <person name="Glavina del Rio T."/>
            <person name="Tice H."/>
            <person name="Bruce D."/>
            <person name="Goodwin L."/>
            <person name="Pitluck S."/>
            <person name="Clum A."/>
            <person name="Larimer F."/>
            <person name="Land M."/>
            <person name="Hauser L."/>
            <person name="Kyrpides N."/>
            <person name="Mikhailova N."/>
            <person name="Kayluzhnaya M."/>
            <person name="Chistoserdova L."/>
        </authorList>
    </citation>
    <scope>NUCLEOTIDE SEQUENCE [LARGE SCALE GENOMIC DNA]</scope>
    <source>
        <strain evidence="10">SIP3-4</strain>
    </source>
</reference>
<evidence type="ECO:0000256" key="2">
    <source>
        <dbReference type="ARBA" id="ARBA00022617"/>
    </source>
</evidence>
<dbReference type="Proteomes" id="UP000002743">
    <property type="component" value="Chromosome"/>
</dbReference>
<feature type="domain" description="Cytochrome c" evidence="8">
    <location>
        <begin position="27"/>
        <end position="105"/>
    </location>
</feature>
<dbReference type="KEGG" id="mei:Msip34_0899"/>
<dbReference type="InterPro" id="IPR050597">
    <property type="entry name" value="Cytochrome_c_Oxidase_Subunit"/>
</dbReference>
<dbReference type="Gene3D" id="1.10.760.10">
    <property type="entry name" value="Cytochrome c-like domain"/>
    <property type="match status" value="1"/>
</dbReference>